<evidence type="ECO:0000313" key="7">
    <source>
        <dbReference type="Proteomes" id="UP001566132"/>
    </source>
</evidence>
<dbReference type="InterPro" id="IPR029034">
    <property type="entry name" value="Cystine-knot_cytokine"/>
</dbReference>
<feature type="domain" description="Spaetzle" evidence="5">
    <location>
        <begin position="135"/>
        <end position="231"/>
    </location>
</feature>
<dbReference type="PANTHER" id="PTHR23199:SF12">
    <property type="entry name" value="NEUROTROPHIN 1-RELATED"/>
    <property type="match status" value="1"/>
</dbReference>
<reference evidence="6 7" key="1">
    <citation type="submission" date="2024-05" db="EMBL/GenBank/DDBJ databases">
        <title>Genetic variation in Jamaican populations of the coffee berry borer (Hypothenemus hampei).</title>
        <authorList>
            <person name="Errbii M."/>
            <person name="Myrie A."/>
        </authorList>
    </citation>
    <scope>NUCLEOTIDE SEQUENCE [LARGE SCALE GENOMIC DNA]</scope>
    <source>
        <strain evidence="6">JA-Hopewell-2020-01-JO</strain>
        <tissue evidence="6">Whole body</tissue>
    </source>
</reference>
<dbReference type="PANTHER" id="PTHR23199">
    <property type="entry name" value="NEUROTROPHIN 1-RELATED"/>
    <property type="match status" value="1"/>
</dbReference>
<feature type="signal peptide" evidence="4">
    <location>
        <begin position="1"/>
        <end position="24"/>
    </location>
</feature>
<dbReference type="GO" id="GO:0005615">
    <property type="term" value="C:extracellular space"/>
    <property type="evidence" value="ECO:0007669"/>
    <property type="project" value="UniProtKB-ARBA"/>
</dbReference>
<dbReference type="Gene3D" id="2.10.90.10">
    <property type="entry name" value="Cystine-knot cytokines"/>
    <property type="match status" value="1"/>
</dbReference>
<feature type="chain" id="PRO_5044856705" description="Spaetzle domain-containing protein" evidence="4">
    <location>
        <begin position="25"/>
        <end position="261"/>
    </location>
</feature>
<evidence type="ECO:0000256" key="4">
    <source>
        <dbReference type="SAM" id="SignalP"/>
    </source>
</evidence>
<protein>
    <recommendedName>
        <fullName evidence="5">Spaetzle domain-containing protein</fullName>
    </recommendedName>
</protein>
<evidence type="ECO:0000313" key="6">
    <source>
        <dbReference type="EMBL" id="KAL1502475.1"/>
    </source>
</evidence>
<dbReference type="AlphaFoldDB" id="A0ABD1EV35"/>
<evidence type="ECO:0000256" key="3">
    <source>
        <dbReference type="ARBA" id="ARBA00023180"/>
    </source>
</evidence>
<comment type="caution">
    <text evidence="6">The sequence shown here is derived from an EMBL/GenBank/DDBJ whole genome shotgun (WGS) entry which is preliminary data.</text>
</comment>
<evidence type="ECO:0000256" key="2">
    <source>
        <dbReference type="ARBA" id="ARBA00023157"/>
    </source>
</evidence>
<sequence>MLGICLEAVIGILAILLINTSLQTTENSNSANNVNKTKRILAFSPSSESYGTEQIIFPDTLHNNKQRIDVFPNHLENRPNCAKSELTFCETIDDYPYSHVQKLLQANPLIKAFFGQDEEVFPEIANRIGSEDERFVCRSRRQTIYPLTGESKSGKWKIIVNQSGGEFVQGIQVEMCVNPDGDCDIPGGAALDSSYKIYCKQKYIYRKLVSLDNSGNITTDSFKIPSACCCAYKQNFDFRSRVGKGTSQAMNKTSEGIAINF</sequence>
<keyword evidence="1 4" id="KW-0732">Signal</keyword>
<dbReference type="SUPFAM" id="SSF57501">
    <property type="entry name" value="Cystine-knot cytokines"/>
    <property type="match status" value="1"/>
</dbReference>
<name>A0ABD1EV35_HYPHA</name>
<keyword evidence="3" id="KW-0325">Glycoprotein</keyword>
<accession>A0ABD1EV35</accession>
<dbReference type="InterPro" id="IPR052444">
    <property type="entry name" value="Spz/Toll_ligand-like"/>
</dbReference>
<dbReference type="EMBL" id="JBDJPC010000005">
    <property type="protein sequence ID" value="KAL1502475.1"/>
    <property type="molecule type" value="Genomic_DNA"/>
</dbReference>
<dbReference type="Proteomes" id="UP001566132">
    <property type="component" value="Unassembled WGS sequence"/>
</dbReference>
<proteinExistence type="predicted"/>
<gene>
    <name evidence="6" type="ORF">ABEB36_007611</name>
</gene>
<keyword evidence="2" id="KW-1015">Disulfide bond</keyword>
<evidence type="ECO:0000256" key="1">
    <source>
        <dbReference type="ARBA" id="ARBA00022729"/>
    </source>
</evidence>
<keyword evidence="7" id="KW-1185">Reference proteome</keyword>
<organism evidence="6 7">
    <name type="scientific">Hypothenemus hampei</name>
    <name type="common">Coffee berry borer</name>
    <dbReference type="NCBI Taxonomy" id="57062"/>
    <lineage>
        <taxon>Eukaryota</taxon>
        <taxon>Metazoa</taxon>
        <taxon>Ecdysozoa</taxon>
        <taxon>Arthropoda</taxon>
        <taxon>Hexapoda</taxon>
        <taxon>Insecta</taxon>
        <taxon>Pterygota</taxon>
        <taxon>Neoptera</taxon>
        <taxon>Endopterygota</taxon>
        <taxon>Coleoptera</taxon>
        <taxon>Polyphaga</taxon>
        <taxon>Cucujiformia</taxon>
        <taxon>Curculionidae</taxon>
        <taxon>Scolytinae</taxon>
        <taxon>Hypothenemus</taxon>
    </lineage>
</organism>
<evidence type="ECO:0000259" key="5">
    <source>
        <dbReference type="Pfam" id="PF16077"/>
    </source>
</evidence>
<dbReference type="Pfam" id="PF16077">
    <property type="entry name" value="Spaetzle"/>
    <property type="match status" value="1"/>
</dbReference>
<dbReference type="InterPro" id="IPR032104">
    <property type="entry name" value="Spaetzle"/>
</dbReference>
<dbReference type="FunFam" id="2.10.90.10:FF:000056">
    <property type="entry name" value="Protein spaetzle"/>
    <property type="match status" value="1"/>
</dbReference>